<feature type="region of interest" description="Disordered" evidence="4">
    <location>
        <begin position="1"/>
        <end position="74"/>
    </location>
</feature>
<dbReference type="AlphaFoldDB" id="A0A2T7P145"/>
<evidence type="ECO:0000313" key="6">
    <source>
        <dbReference type="EMBL" id="PVD27126.1"/>
    </source>
</evidence>
<dbReference type="OrthoDB" id="6369184at2759"/>
<feature type="compositionally biased region" description="Low complexity" evidence="4">
    <location>
        <begin position="16"/>
        <end position="27"/>
    </location>
</feature>
<dbReference type="PANTHER" id="PTHR24251">
    <property type="entry name" value="OVOCHYMASE-RELATED"/>
    <property type="match status" value="1"/>
</dbReference>
<evidence type="ECO:0000256" key="1">
    <source>
        <dbReference type="ARBA" id="ARBA00022737"/>
    </source>
</evidence>
<dbReference type="InterPro" id="IPR000859">
    <property type="entry name" value="CUB_dom"/>
</dbReference>
<dbReference type="CDD" id="cd00041">
    <property type="entry name" value="CUB"/>
    <property type="match status" value="3"/>
</dbReference>
<organism evidence="6 7">
    <name type="scientific">Pomacea canaliculata</name>
    <name type="common">Golden apple snail</name>
    <dbReference type="NCBI Taxonomy" id="400727"/>
    <lineage>
        <taxon>Eukaryota</taxon>
        <taxon>Metazoa</taxon>
        <taxon>Spiralia</taxon>
        <taxon>Lophotrochozoa</taxon>
        <taxon>Mollusca</taxon>
        <taxon>Gastropoda</taxon>
        <taxon>Caenogastropoda</taxon>
        <taxon>Architaenioglossa</taxon>
        <taxon>Ampullarioidea</taxon>
        <taxon>Ampullariidae</taxon>
        <taxon>Pomacea</taxon>
    </lineage>
</organism>
<feature type="region of interest" description="Disordered" evidence="4">
    <location>
        <begin position="87"/>
        <end position="111"/>
    </location>
</feature>
<feature type="compositionally biased region" description="Basic and acidic residues" evidence="4">
    <location>
        <begin position="136"/>
        <end position="152"/>
    </location>
</feature>
<evidence type="ECO:0000256" key="3">
    <source>
        <dbReference type="PROSITE-ProRule" id="PRU00059"/>
    </source>
</evidence>
<dbReference type="Gene3D" id="2.60.120.290">
    <property type="entry name" value="Spermadhesin, CUB domain"/>
    <property type="match status" value="4"/>
</dbReference>
<dbReference type="Proteomes" id="UP000245119">
    <property type="component" value="Linkage Group LG7"/>
</dbReference>
<comment type="caution">
    <text evidence="6">The sequence shown here is derived from an EMBL/GenBank/DDBJ whole genome shotgun (WGS) entry which is preliminary data.</text>
</comment>
<feature type="domain" description="CUB" evidence="5">
    <location>
        <begin position="273"/>
        <end position="351"/>
    </location>
</feature>
<accession>A0A2T7P145</accession>
<evidence type="ECO:0000313" key="7">
    <source>
        <dbReference type="Proteomes" id="UP000245119"/>
    </source>
</evidence>
<dbReference type="SMART" id="SM00042">
    <property type="entry name" value="CUB"/>
    <property type="match status" value="3"/>
</dbReference>
<comment type="caution">
    <text evidence="3">Lacks conserved residue(s) required for the propagation of feature annotation.</text>
</comment>
<protein>
    <recommendedName>
        <fullName evidence="5">CUB domain-containing protein</fullName>
    </recommendedName>
</protein>
<keyword evidence="7" id="KW-1185">Reference proteome</keyword>
<keyword evidence="1" id="KW-0677">Repeat</keyword>
<feature type="domain" description="CUB" evidence="5">
    <location>
        <begin position="354"/>
        <end position="416"/>
    </location>
</feature>
<dbReference type="EMBL" id="PZQS01000007">
    <property type="protein sequence ID" value="PVD27126.1"/>
    <property type="molecule type" value="Genomic_DNA"/>
</dbReference>
<dbReference type="InterPro" id="IPR035914">
    <property type="entry name" value="Sperma_CUB_dom_sf"/>
</dbReference>
<feature type="region of interest" description="Disordered" evidence="4">
    <location>
        <begin position="136"/>
        <end position="156"/>
    </location>
</feature>
<name>A0A2T7P145_POMCA</name>
<sequence length="608" mass="67526">MVRGNSSNIDGKHIRSNNSRHNSSDIRVSTNNYNNKGNRCNSNSRNNKDISSDSSNIDSKHSYIRSNNSRHNSSDIWFSTNNYSNKGNSSNIISPDSKHIRSNSNSHNNKDIRSYANNYNSKSFSYDISNHEGKHIRSNNSRHDNKDIRCDTNNHNSKSSREANLAFSVKIFDPYIDLVSIVPTSGTTTASTSVCSVDAPTLNVVPGQVGYLTSPNYPFNYYNNADCRWLILASGGYVVKVTVLNFNLEPSCDYLELYDVPFSSFTTTRTSVCSVDAPTLNVVPWQVGYLTSPNYPFNYYDNADCRWLILASGGYVVRLTVLNFNLETCCDYLELYDGTTTTSTTAEPLVCTSNGTTLTAVPGQVGYLTSPYYPSLYSGFISCAWTINSATGYAIKATFLNATNPDFYFYIVIYDDTTTTSTTAAPSVCSVYAPTFYVVPGQVGYLTSPNYPYSYNNNDDCRWLITADIGYAVKVTVTDVSLETCCDYLELYNVCPANGTSLSALPGQVDYLRFPNHPSSDSNNTDCKWLINSNNGDVVKLTVVNATADNFFYYIQIFDGPTVPTTPPRSSGESFDIGSYFYRKLWTPARVRVPVSLPVHAHDDIIKD</sequence>
<dbReference type="SUPFAM" id="SSF49854">
    <property type="entry name" value="Spermadhesin, CUB domain"/>
    <property type="match status" value="5"/>
</dbReference>
<keyword evidence="2" id="KW-1015">Disulfide bond</keyword>
<reference evidence="6 7" key="1">
    <citation type="submission" date="2018-04" db="EMBL/GenBank/DDBJ databases">
        <title>The genome of golden apple snail Pomacea canaliculata provides insight into stress tolerance and invasive adaptation.</title>
        <authorList>
            <person name="Liu C."/>
            <person name="Liu B."/>
            <person name="Ren Y."/>
            <person name="Zhang Y."/>
            <person name="Wang H."/>
            <person name="Li S."/>
            <person name="Jiang F."/>
            <person name="Yin L."/>
            <person name="Zhang G."/>
            <person name="Qian W."/>
            <person name="Fan W."/>
        </authorList>
    </citation>
    <scope>NUCLEOTIDE SEQUENCE [LARGE SCALE GENOMIC DNA]</scope>
    <source>
        <strain evidence="6">SZHN2017</strain>
        <tissue evidence="6">Muscle</tissue>
    </source>
</reference>
<evidence type="ECO:0000256" key="2">
    <source>
        <dbReference type="ARBA" id="ARBA00023157"/>
    </source>
</evidence>
<feature type="compositionally biased region" description="Polar residues" evidence="4">
    <location>
        <begin position="28"/>
        <end position="40"/>
    </location>
</feature>
<gene>
    <name evidence="6" type="ORF">C0Q70_12278</name>
</gene>
<dbReference type="PANTHER" id="PTHR24251:SF30">
    <property type="entry name" value="MEMBRANE FRIZZLED-RELATED PROTEIN"/>
    <property type="match status" value="1"/>
</dbReference>
<dbReference type="PROSITE" id="PS01180">
    <property type="entry name" value="CUB"/>
    <property type="match status" value="4"/>
</dbReference>
<evidence type="ECO:0000259" key="5">
    <source>
        <dbReference type="PROSITE" id="PS01180"/>
    </source>
</evidence>
<dbReference type="Pfam" id="PF00431">
    <property type="entry name" value="CUB"/>
    <property type="match status" value="3"/>
</dbReference>
<proteinExistence type="predicted"/>
<feature type="compositionally biased region" description="Polar residues" evidence="4">
    <location>
        <begin position="64"/>
        <end position="74"/>
    </location>
</feature>
<feature type="domain" description="CUB" evidence="5">
    <location>
        <begin position="429"/>
        <end position="499"/>
    </location>
</feature>
<evidence type="ECO:0000256" key="4">
    <source>
        <dbReference type="SAM" id="MobiDB-lite"/>
    </source>
</evidence>
<feature type="domain" description="CUB" evidence="5">
    <location>
        <begin position="195"/>
        <end position="259"/>
    </location>
</feature>